<dbReference type="InterPro" id="IPR050081">
    <property type="entry name" value="Ile-tRNA_ligase"/>
</dbReference>
<dbReference type="GO" id="GO:0005829">
    <property type="term" value="C:cytosol"/>
    <property type="evidence" value="ECO:0007669"/>
    <property type="project" value="TreeGrafter"/>
</dbReference>
<dbReference type="InterPro" id="IPR002300">
    <property type="entry name" value="aa-tRNA-synth_Ia"/>
</dbReference>
<dbReference type="Gene3D" id="3.40.50.620">
    <property type="entry name" value="HUPs"/>
    <property type="match status" value="2"/>
</dbReference>
<dbReference type="EC" id="6.1.1.5" evidence="10"/>
<dbReference type="GO" id="GO:0002161">
    <property type="term" value="F:aminoacyl-tRNA deacylase activity"/>
    <property type="evidence" value="ECO:0007669"/>
    <property type="project" value="InterPro"/>
</dbReference>
<comment type="catalytic activity">
    <reaction evidence="9 10">
        <text>tRNA(Ile) + L-isoleucine + ATP = L-isoleucyl-tRNA(Ile) + AMP + diphosphate</text>
        <dbReference type="Rhea" id="RHEA:11060"/>
        <dbReference type="Rhea" id="RHEA-COMP:9666"/>
        <dbReference type="Rhea" id="RHEA-COMP:9695"/>
        <dbReference type="ChEBI" id="CHEBI:30616"/>
        <dbReference type="ChEBI" id="CHEBI:33019"/>
        <dbReference type="ChEBI" id="CHEBI:58045"/>
        <dbReference type="ChEBI" id="CHEBI:78442"/>
        <dbReference type="ChEBI" id="CHEBI:78528"/>
        <dbReference type="ChEBI" id="CHEBI:456215"/>
        <dbReference type="EC" id="6.1.1.5"/>
    </reaction>
</comment>
<feature type="binding site" evidence="10">
    <location>
        <position position="561"/>
    </location>
    <ligand>
        <name>L-isoleucyl-5'-AMP</name>
        <dbReference type="ChEBI" id="CHEBI:178002"/>
    </ligand>
</feature>
<keyword evidence="3 10" id="KW-0436">Ligase</keyword>
<organism evidence="14 15">
    <name type="scientific">Candidatus Aquitaenariimonas noxiae</name>
    <dbReference type="NCBI Taxonomy" id="1974741"/>
    <lineage>
        <taxon>Bacteria</taxon>
        <taxon>Pseudomonadati</taxon>
        <taxon>Candidatus Omnitrophota</taxon>
        <taxon>Candidatus Aquitaenariimonas</taxon>
    </lineage>
</organism>
<feature type="short sequence motif" description="'KMSKS' region" evidence="10">
    <location>
        <begin position="602"/>
        <end position="606"/>
    </location>
</feature>
<feature type="domain" description="Methionyl/Valyl/Leucyl/Isoleucyl-tRNA synthetase anticodon-binding" evidence="13">
    <location>
        <begin position="685"/>
        <end position="840"/>
    </location>
</feature>
<comment type="similarity">
    <text evidence="1 10">Belongs to the class-I aminoacyl-tRNA synthetase family. IleS type 1 subfamily.</text>
</comment>
<dbReference type="InterPro" id="IPR009008">
    <property type="entry name" value="Val/Leu/Ile-tRNA-synth_edit"/>
</dbReference>
<dbReference type="EMBL" id="PEWV01000042">
    <property type="protein sequence ID" value="PIU41595.1"/>
    <property type="molecule type" value="Genomic_DNA"/>
</dbReference>
<feature type="short sequence motif" description="'HIGH' region" evidence="10">
    <location>
        <begin position="57"/>
        <end position="67"/>
    </location>
</feature>
<evidence type="ECO:0000256" key="9">
    <source>
        <dbReference type="ARBA" id="ARBA00048359"/>
    </source>
</evidence>
<evidence type="ECO:0000313" key="15">
    <source>
        <dbReference type="Proteomes" id="UP000230052"/>
    </source>
</evidence>
<sequence>MNYKDTLNLPQTDFPMKADLPRREPSIFKEWENADLYKLIRNSKKGAKKYILHDGPPYANGDIHIGHALNKILKDIIIKYKTMKGFDSPYVPGWDCHGLPVEHQLFKELGMSKHEIDKVTFRQKAHNFAMKFVDIQKKEFKRLGIFGDWDAPYLTLATGYEESILDAFKELVKGGYVYKGLKPINWCIKCETALAEAEVEYEDHASPSVYVKFKLLDLEKLPEIKGLQSKDVYFLIWTTTPWTLVANVAIALHPDLEYTVLETGKETLIMASDLVELTMKAKGAEYTIKERIKGSKLEKLTCQHPFLGRTSKVVLADYVSNKEGTGCVHTAPGHGMEDYQTGLKYKLDVIMPVGPKGDFDKTAGELSGMRVFDANKKIIEILQNKGLLFWKGEIRHSYPHCWRCKEPVITRATKQWFINIENKNLRKETLKEIEKVEWVPKIGKTRIGSMVENRPDWCLSRQRYWGVPIPAFYCKACGYELLDANVIEHIKMLVAKEGSNVWFARSELDLLPKGTKCSQCKSEEFVKEEDILDVWFDSGVSHHAVLKRRSDLAFPADLYLEGSDQHRGWFQTSILTAMGIDNRSPFKTVLTHGFVVDGEGKKMSKSLGNVISPQEITTKYGADILRWWVASSDYSDDVRISDEILARIAESYRKIRNTIKFLLGNLSDFDPGKDAIEFSKRSEIDKWVISKTYNMLKKVANSYENFEFYKVYRTLYDFCVMELSSFYFDILKDRLYTFGKNSLGRKSAQSSLYEILLILEKAIAPILVFTAEEAWKNTKLKSKAGSVHISLWPSVDESLINAGLEERWAKLIDIRNYLLKAVEEKRMKGEIGSSLEARIELVIKDDETFSFLNEYKNELEAIFIVSEVNLVKKGEIPSELCRDDGFKNLGILVQKASGKKCQRCWNYKASVGKDLKYAELCKRCVNVMNEL</sequence>
<evidence type="ECO:0000256" key="3">
    <source>
        <dbReference type="ARBA" id="ARBA00022598"/>
    </source>
</evidence>
<dbReference type="InterPro" id="IPR014729">
    <property type="entry name" value="Rossmann-like_a/b/a_fold"/>
</dbReference>
<dbReference type="NCBIfam" id="TIGR00392">
    <property type="entry name" value="ileS"/>
    <property type="match status" value="1"/>
</dbReference>
<keyword evidence="5 10" id="KW-0067">ATP-binding</keyword>
<feature type="domain" description="Aminoacyl-tRNA synthetase class Ia" evidence="11">
    <location>
        <begin position="27"/>
        <end position="641"/>
    </location>
</feature>
<evidence type="ECO:0000256" key="5">
    <source>
        <dbReference type="ARBA" id="ARBA00022840"/>
    </source>
</evidence>
<dbReference type="FunFam" id="1.10.730.20:FF:000001">
    <property type="entry name" value="Isoleucine--tRNA ligase"/>
    <property type="match status" value="1"/>
</dbReference>
<dbReference type="AlphaFoldDB" id="A0A2J0KT66"/>
<dbReference type="GO" id="GO:0008270">
    <property type="term" value="F:zinc ion binding"/>
    <property type="evidence" value="ECO:0007669"/>
    <property type="project" value="UniProtKB-UniRule"/>
</dbReference>
<comment type="cofactor">
    <cofactor evidence="10">
        <name>Zn(2+)</name>
        <dbReference type="ChEBI" id="CHEBI:29105"/>
    </cofactor>
    <text evidence="10">Binds 1 zinc ion per subunit.</text>
</comment>
<dbReference type="SUPFAM" id="SSF50677">
    <property type="entry name" value="ValRS/IleRS/LeuRS editing domain"/>
    <property type="match status" value="1"/>
</dbReference>
<dbReference type="SUPFAM" id="SSF47323">
    <property type="entry name" value="Anticodon-binding domain of a subclass of class I aminoacyl-tRNA synthetases"/>
    <property type="match status" value="1"/>
</dbReference>
<dbReference type="Gene3D" id="1.10.10.830">
    <property type="entry name" value="Ile-tRNA synthetase CP2 domain-like"/>
    <property type="match status" value="1"/>
</dbReference>
<dbReference type="InterPro" id="IPR023585">
    <property type="entry name" value="Ile-tRNA-ligase_type1"/>
</dbReference>
<dbReference type="InterPro" id="IPR001412">
    <property type="entry name" value="aa-tRNA-synth_I_CS"/>
</dbReference>
<evidence type="ECO:0000259" key="12">
    <source>
        <dbReference type="Pfam" id="PF06827"/>
    </source>
</evidence>
<gene>
    <name evidence="10" type="primary">ileS</name>
    <name evidence="14" type="ORF">COS99_04595</name>
</gene>
<comment type="caution">
    <text evidence="14">The sequence shown here is derived from an EMBL/GenBank/DDBJ whole genome shotgun (WGS) entry which is preliminary data.</text>
</comment>
<comment type="function">
    <text evidence="8 10">Catalyzes the attachment of isoleucine to tRNA(Ile). As IleRS can inadvertently accommodate and process structurally similar amino acids such as valine, to avoid such errors it has two additional distinct tRNA(Ile)-dependent editing activities. One activity is designated as 'pretransfer' editing and involves the hydrolysis of activated Val-AMP. The other activity is designated 'posttransfer' editing and involves deacylation of mischarged Val-tRNA(Ile).</text>
</comment>
<dbReference type="Pfam" id="PF06827">
    <property type="entry name" value="zf-FPG_IleRS"/>
    <property type="match status" value="1"/>
</dbReference>
<feature type="binding site" evidence="10">
    <location>
        <position position="904"/>
    </location>
    <ligand>
        <name>Zn(2+)</name>
        <dbReference type="ChEBI" id="CHEBI:29105"/>
    </ligand>
</feature>
<dbReference type="HAMAP" id="MF_02002">
    <property type="entry name" value="Ile_tRNA_synth_type1"/>
    <property type="match status" value="1"/>
</dbReference>
<keyword evidence="6 10" id="KW-0648">Protein biosynthesis</keyword>
<dbReference type="Pfam" id="PF08264">
    <property type="entry name" value="Anticodon_1"/>
    <property type="match status" value="1"/>
</dbReference>
<evidence type="ECO:0000256" key="1">
    <source>
        <dbReference type="ARBA" id="ARBA00006887"/>
    </source>
</evidence>
<keyword evidence="4 10" id="KW-0547">Nucleotide-binding</keyword>
<dbReference type="PANTHER" id="PTHR42765">
    <property type="entry name" value="SOLEUCYL-TRNA SYNTHETASE"/>
    <property type="match status" value="1"/>
</dbReference>
<evidence type="ECO:0000259" key="13">
    <source>
        <dbReference type="Pfam" id="PF08264"/>
    </source>
</evidence>
<feature type="binding site" evidence="10">
    <location>
        <position position="921"/>
    </location>
    <ligand>
        <name>Zn(2+)</name>
        <dbReference type="ChEBI" id="CHEBI:29105"/>
    </ligand>
</feature>
<dbReference type="InterPro" id="IPR009080">
    <property type="entry name" value="tRNAsynth_Ia_anticodon-bd"/>
</dbReference>
<evidence type="ECO:0000313" key="14">
    <source>
        <dbReference type="EMBL" id="PIU41595.1"/>
    </source>
</evidence>
<evidence type="ECO:0000256" key="2">
    <source>
        <dbReference type="ARBA" id="ARBA00022490"/>
    </source>
</evidence>
<feature type="binding site" evidence="10">
    <location>
        <position position="605"/>
    </location>
    <ligand>
        <name>ATP</name>
        <dbReference type="ChEBI" id="CHEBI:30616"/>
    </ligand>
</feature>
<accession>A0A2J0KT66</accession>
<dbReference type="InterPro" id="IPR010663">
    <property type="entry name" value="Znf_FPG/IleRS"/>
</dbReference>
<dbReference type="CDD" id="cd00818">
    <property type="entry name" value="IleRS_core"/>
    <property type="match status" value="1"/>
</dbReference>
<keyword evidence="7 10" id="KW-0030">Aminoacyl-tRNA synthetase</keyword>
<comment type="subunit">
    <text evidence="10">Monomer.</text>
</comment>
<dbReference type="Gene3D" id="1.10.730.20">
    <property type="match status" value="1"/>
</dbReference>
<evidence type="ECO:0000256" key="6">
    <source>
        <dbReference type="ARBA" id="ARBA00022917"/>
    </source>
</evidence>
<dbReference type="InterPro" id="IPR002301">
    <property type="entry name" value="Ile-tRNA-ligase"/>
</dbReference>
<dbReference type="PROSITE" id="PS00178">
    <property type="entry name" value="AA_TRNA_LIGASE_I"/>
    <property type="match status" value="1"/>
</dbReference>
<feature type="domain" description="Zinc finger FPG/IleRS-type" evidence="12">
    <location>
        <begin position="898"/>
        <end position="926"/>
    </location>
</feature>
<evidence type="ECO:0000259" key="11">
    <source>
        <dbReference type="Pfam" id="PF00133"/>
    </source>
</evidence>
<dbReference type="GO" id="GO:0004822">
    <property type="term" value="F:isoleucine-tRNA ligase activity"/>
    <property type="evidence" value="ECO:0007669"/>
    <property type="project" value="UniProtKB-UniRule"/>
</dbReference>
<keyword evidence="2 10" id="KW-0963">Cytoplasm</keyword>
<feature type="binding site" evidence="10">
    <location>
        <position position="901"/>
    </location>
    <ligand>
        <name>Zn(2+)</name>
        <dbReference type="ChEBI" id="CHEBI:29105"/>
    </ligand>
</feature>
<evidence type="ECO:0000256" key="7">
    <source>
        <dbReference type="ARBA" id="ARBA00023146"/>
    </source>
</evidence>
<dbReference type="InterPro" id="IPR033708">
    <property type="entry name" value="Anticodon_Ile_BEm"/>
</dbReference>
<feature type="binding site" evidence="10">
    <location>
        <position position="924"/>
    </location>
    <ligand>
        <name>Zn(2+)</name>
        <dbReference type="ChEBI" id="CHEBI:29105"/>
    </ligand>
</feature>
<reference evidence="14 15" key="1">
    <citation type="submission" date="2017-09" db="EMBL/GenBank/DDBJ databases">
        <title>Depth-based differentiation of microbial function through sediment-hosted aquifers and enrichment of novel symbionts in the deep terrestrial subsurface.</title>
        <authorList>
            <person name="Probst A.J."/>
            <person name="Ladd B."/>
            <person name="Jarett J.K."/>
            <person name="Geller-Mcgrath D.E."/>
            <person name="Sieber C.M."/>
            <person name="Emerson J.B."/>
            <person name="Anantharaman K."/>
            <person name="Thomas B.C."/>
            <person name="Malmstrom R."/>
            <person name="Stieglmeier M."/>
            <person name="Klingl A."/>
            <person name="Woyke T."/>
            <person name="Ryan C.M."/>
            <person name="Banfield J.F."/>
        </authorList>
    </citation>
    <scope>NUCLEOTIDE SEQUENCE [LARGE SCALE GENOMIC DNA]</scope>
    <source>
        <strain evidence="14">CG07_land_8_20_14_0_80_42_15</strain>
    </source>
</reference>
<dbReference type="GO" id="GO:0006428">
    <property type="term" value="P:isoleucyl-tRNA aminoacylation"/>
    <property type="evidence" value="ECO:0007669"/>
    <property type="project" value="UniProtKB-UniRule"/>
</dbReference>
<dbReference type="InterPro" id="IPR013155">
    <property type="entry name" value="M/V/L/I-tRNA-synth_anticd-bd"/>
</dbReference>
<dbReference type="Proteomes" id="UP000230052">
    <property type="component" value="Unassembled WGS sequence"/>
</dbReference>
<dbReference type="PANTHER" id="PTHR42765:SF1">
    <property type="entry name" value="ISOLEUCINE--TRNA LIGASE, MITOCHONDRIAL"/>
    <property type="match status" value="1"/>
</dbReference>
<evidence type="ECO:0000256" key="10">
    <source>
        <dbReference type="HAMAP-Rule" id="MF_02002"/>
    </source>
</evidence>
<dbReference type="GO" id="GO:0000049">
    <property type="term" value="F:tRNA binding"/>
    <property type="evidence" value="ECO:0007669"/>
    <property type="project" value="InterPro"/>
</dbReference>
<evidence type="ECO:0000256" key="4">
    <source>
        <dbReference type="ARBA" id="ARBA00022741"/>
    </source>
</evidence>
<protein>
    <recommendedName>
        <fullName evidence="10">Isoleucine--tRNA ligase</fullName>
        <ecNumber evidence="10">6.1.1.5</ecNumber>
    </recommendedName>
    <alternativeName>
        <fullName evidence="10">Isoleucyl-tRNA synthetase</fullName>
        <shortName evidence="10">IleRS</shortName>
    </alternativeName>
</protein>
<dbReference type="GO" id="GO:0005524">
    <property type="term" value="F:ATP binding"/>
    <property type="evidence" value="ECO:0007669"/>
    <property type="project" value="UniProtKB-UniRule"/>
</dbReference>
<comment type="subcellular location">
    <subcellularLocation>
        <location evidence="10">Cytoplasm</location>
    </subcellularLocation>
</comment>
<dbReference type="Pfam" id="PF00133">
    <property type="entry name" value="tRNA-synt_1"/>
    <property type="match status" value="1"/>
</dbReference>
<comment type="domain">
    <text evidence="10">IleRS has two distinct active sites: one for aminoacylation and one for editing. The misactivated valine is translocated from the active site to the editing site, which sterically excludes the correctly activated isoleucine. The single editing site contains two valyl binding pockets, one specific for each substrate (Val-AMP or Val-tRNA(Ile)).</text>
</comment>
<dbReference type="FunFam" id="3.40.50.620:FF:000152">
    <property type="entry name" value="Isoleucine--tRNA ligase"/>
    <property type="match status" value="1"/>
</dbReference>
<proteinExistence type="inferred from homology"/>
<keyword evidence="10" id="KW-0479">Metal-binding</keyword>
<dbReference type="PRINTS" id="PR00984">
    <property type="entry name" value="TRNASYNTHILE"/>
</dbReference>
<name>A0A2J0KT66_9BACT</name>
<keyword evidence="10" id="KW-0862">Zinc</keyword>
<dbReference type="CDD" id="cd07960">
    <property type="entry name" value="Anticodon_Ia_Ile_BEm"/>
    <property type="match status" value="1"/>
</dbReference>
<dbReference type="SUPFAM" id="SSF52374">
    <property type="entry name" value="Nucleotidylyl transferase"/>
    <property type="match status" value="1"/>
</dbReference>
<evidence type="ECO:0000256" key="8">
    <source>
        <dbReference type="ARBA" id="ARBA00025217"/>
    </source>
</evidence>